<name>D1AVS8_STRM9</name>
<dbReference type="PROSITE" id="PS00211">
    <property type="entry name" value="ABC_TRANSPORTER_1"/>
    <property type="match status" value="1"/>
</dbReference>
<evidence type="ECO:0000259" key="9">
    <source>
        <dbReference type="PROSITE" id="PS50929"/>
    </source>
</evidence>
<protein>
    <submittedName>
        <fullName evidence="10">ABC transporter related protein</fullName>
    </submittedName>
</protein>
<dbReference type="InterPro" id="IPR036640">
    <property type="entry name" value="ABC1_TM_sf"/>
</dbReference>
<dbReference type="GeneID" id="29672924"/>
<dbReference type="PROSITE" id="PS50893">
    <property type="entry name" value="ABC_TRANSPORTER_2"/>
    <property type="match status" value="1"/>
</dbReference>
<keyword evidence="5 7" id="KW-1133">Transmembrane helix</keyword>
<evidence type="ECO:0000256" key="3">
    <source>
        <dbReference type="ARBA" id="ARBA00022741"/>
    </source>
</evidence>
<dbReference type="EMBL" id="CP001779">
    <property type="protein sequence ID" value="ACZ01838.1"/>
    <property type="molecule type" value="Genomic_DNA"/>
</dbReference>
<feature type="transmembrane region" description="Helical" evidence="7">
    <location>
        <begin position="148"/>
        <end position="165"/>
    </location>
</feature>
<keyword evidence="3" id="KW-0547">Nucleotide-binding</keyword>
<evidence type="ECO:0000313" key="10">
    <source>
        <dbReference type="EMBL" id="ACZ01838.1"/>
    </source>
</evidence>
<evidence type="ECO:0000256" key="7">
    <source>
        <dbReference type="SAM" id="Phobius"/>
    </source>
</evidence>
<evidence type="ECO:0000256" key="5">
    <source>
        <dbReference type="ARBA" id="ARBA00022989"/>
    </source>
</evidence>
<sequence>MQKNILKLIDKKIFFLLVIFRLILSLHNAVVSYLMKVILDEIFNKNVKTINIIFLIIIVITLFHAYIYYIYSISLEKMKKKLMENITFNIVNKYLRNSNDDFNLGNFTTLINEDVYNLSDYLMYGFFPILDFSIMLIVGFVYISFFSFKALFLYLFIGLIFLYYSKKNYNIAYVQNTGYYEKEDKHKAYFESLIKNIPILQVYNILKWTLSKHNLIYKEKMKEYDRVASSFSKMDNFLTSGIYFVQILTFILGIHLVSTKELTLAEMISIWNIGVGSIIYVFIDLFPIVDYMIIQKTSIERIEKHIFLKDENDIENICFSDDVEGIKGENINFSYDDKNVLENLSFNFPNKRISYILGENGSGKSTLLKLLLNELKLNSGKIYTNIHNLKFTFISQKNTLFTTSIYENICLGKKLPKEKLYYLLEKLNLLEVIDKLPNGLNSIYNEEINLSGGEIRRIAIARAILNDFDYIILDEPFSDLDKVNQDLIMEYLLELKKEKGIIIITHTTDMILESDNVLRLGDSK</sequence>
<evidence type="ECO:0000259" key="8">
    <source>
        <dbReference type="PROSITE" id="PS50893"/>
    </source>
</evidence>
<dbReference type="HOGENOM" id="CLU_000604_97_0_0"/>
<dbReference type="PROSITE" id="PS50929">
    <property type="entry name" value="ABC_TM1F"/>
    <property type="match status" value="1"/>
</dbReference>
<dbReference type="InterPro" id="IPR027417">
    <property type="entry name" value="P-loop_NTPase"/>
</dbReference>
<dbReference type="KEGG" id="smf:Smon_1398"/>
<dbReference type="PANTHER" id="PTHR24221">
    <property type="entry name" value="ATP-BINDING CASSETTE SUB-FAMILY B"/>
    <property type="match status" value="1"/>
</dbReference>
<dbReference type="AlphaFoldDB" id="D1AVS8"/>
<dbReference type="Gene3D" id="3.40.50.300">
    <property type="entry name" value="P-loop containing nucleotide triphosphate hydrolases"/>
    <property type="match status" value="1"/>
</dbReference>
<dbReference type="GO" id="GO:0005886">
    <property type="term" value="C:plasma membrane"/>
    <property type="evidence" value="ECO:0007669"/>
    <property type="project" value="UniProtKB-SubCell"/>
</dbReference>
<dbReference type="STRING" id="519441.Smon_1398"/>
<dbReference type="InterPro" id="IPR017871">
    <property type="entry name" value="ABC_transporter-like_CS"/>
</dbReference>
<feature type="transmembrane region" description="Helical" evidence="7">
    <location>
        <begin position="236"/>
        <end position="258"/>
    </location>
</feature>
<dbReference type="eggNOG" id="COG1132">
    <property type="taxonomic scope" value="Bacteria"/>
</dbReference>
<dbReference type="Gene3D" id="1.20.1560.10">
    <property type="entry name" value="ABC transporter type 1, transmembrane domain"/>
    <property type="match status" value="1"/>
</dbReference>
<proteinExistence type="predicted"/>
<evidence type="ECO:0000256" key="2">
    <source>
        <dbReference type="ARBA" id="ARBA00022692"/>
    </source>
</evidence>
<feature type="domain" description="ABC transmembrane type-1" evidence="9">
    <location>
        <begin position="15"/>
        <end position="270"/>
    </location>
</feature>
<dbReference type="PANTHER" id="PTHR24221:SF654">
    <property type="entry name" value="ATP-BINDING CASSETTE SUB-FAMILY B MEMBER 6"/>
    <property type="match status" value="1"/>
</dbReference>
<dbReference type="Pfam" id="PF00005">
    <property type="entry name" value="ABC_tran"/>
    <property type="match status" value="1"/>
</dbReference>
<dbReference type="InterPro" id="IPR003593">
    <property type="entry name" value="AAA+_ATPase"/>
</dbReference>
<dbReference type="GO" id="GO:0034040">
    <property type="term" value="F:ATPase-coupled lipid transmembrane transporter activity"/>
    <property type="evidence" value="ECO:0007669"/>
    <property type="project" value="TreeGrafter"/>
</dbReference>
<evidence type="ECO:0000256" key="1">
    <source>
        <dbReference type="ARBA" id="ARBA00004651"/>
    </source>
</evidence>
<keyword evidence="2 7" id="KW-0812">Transmembrane</keyword>
<dbReference type="SUPFAM" id="SSF52540">
    <property type="entry name" value="P-loop containing nucleoside triphosphate hydrolases"/>
    <property type="match status" value="1"/>
</dbReference>
<keyword evidence="11" id="KW-1185">Reference proteome</keyword>
<dbReference type="RefSeq" id="WP_012859384.1">
    <property type="nucleotide sequence ID" value="NC_013515.1"/>
</dbReference>
<dbReference type="SMART" id="SM00382">
    <property type="entry name" value="AAA"/>
    <property type="match status" value="1"/>
</dbReference>
<evidence type="ECO:0000313" key="11">
    <source>
        <dbReference type="Proteomes" id="UP000002072"/>
    </source>
</evidence>
<comment type="subcellular location">
    <subcellularLocation>
        <location evidence="1">Cell membrane</location>
        <topology evidence="1">Multi-pass membrane protein</topology>
    </subcellularLocation>
</comment>
<dbReference type="InterPro" id="IPR003439">
    <property type="entry name" value="ABC_transporter-like_ATP-bd"/>
</dbReference>
<reference evidence="10 11" key="1">
    <citation type="journal article" date="2009" name="Stand. Genomic Sci.">
        <title>Complete genome sequence of Streptobacillus moniliformis type strain (9901T).</title>
        <authorList>
            <person name="Nolan M."/>
            <person name="Gronow S."/>
            <person name="Lapidus A."/>
            <person name="Ivanova N."/>
            <person name="Copeland A."/>
            <person name="Lucas S."/>
            <person name="Del Rio T.G."/>
            <person name="Chen F."/>
            <person name="Tice H."/>
            <person name="Pitluck S."/>
            <person name="Cheng J.F."/>
            <person name="Sims D."/>
            <person name="Meincke L."/>
            <person name="Bruce D."/>
            <person name="Goodwin L."/>
            <person name="Brettin T."/>
            <person name="Han C."/>
            <person name="Detter J.C."/>
            <person name="Ovchinikova G."/>
            <person name="Pati A."/>
            <person name="Mavromatis K."/>
            <person name="Mikhailova N."/>
            <person name="Chen A."/>
            <person name="Palaniappan K."/>
            <person name="Land M."/>
            <person name="Hauser L."/>
            <person name="Chang Y.J."/>
            <person name="Jeffries C.D."/>
            <person name="Rohde M."/>
            <person name="Sproer C."/>
            <person name="Goker M."/>
            <person name="Bristow J."/>
            <person name="Eisen J.A."/>
            <person name="Markowitz V."/>
            <person name="Hugenholtz P."/>
            <person name="Kyrpides N.C."/>
            <person name="Klenk H.P."/>
            <person name="Chain P."/>
        </authorList>
    </citation>
    <scope>NUCLEOTIDE SEQUENCE [LARGE SCALE GENOMIC DNA]</scope>
    <source>
        <strain evidence="11">ATCC 14647 / DSM 12112 / NCTC 10651 / 9901</strain>
    </source>
</reference>
<dbReference type="InterPro" id="IPR011527">
    <property type="entry name" value="ABC1_TM_dom"/>
</dbReference>
<feature type="transmembrane region" description="Helical" evidence="7">
    <location>
        <begin position="270"/>
        <end position="294"/>
    </location>
</feature>
<dbReference type="SUPFAM" id="SSF90123">
    <property type="entry name" value="ABC transporter transmembrane region"/>
    <property type="match status" value="1"/>
</dbReference>
<dbReference type="OrthoDB" id="95379at2"/>
<accession>D1AVS8</accession>
<keyword evidence="4" id="KW-0067">ATP-binding</keyword>
<gene>
    <name evidence="10" type="ordered locus">Smon_1398</name>
</gene>
<feature type="transmembrane region" description="Helical" evidence="7">
    <location>
        <begin position="12"/>
        <end position="30"/>
    </location>
</feature>
<dbReference type="Pfam" id="PF00664">
    <property type="entry name" value="ABC_membrane"/>
    <property type="match status" value="1"/>
</dbReference>
<evidence type="ECO:0000256" key="6">
    <source>
        <dbReference type="ARBA" id="ARBA00023136"/>
    </source>
</evidence>
<keyword evidence="6 7" id="KW-0472">Membrane</keyword>
<feature type="transmembrane region" description="Helical" evidence="7">
    <location>
        <begin position="121"/>
        <end position="142"/>
    </location>
</feature>
<organism evidence="10 11">
    <name type="scientific">Streptobacillus moniliformis (strain ATCC 14647 / DSM 12112 / NCTC 10651 / 9901)</name>
    <dbReference type="NCBI Taxonomy" id="519441"/>
    <lineage>
        <taxon>Bacteria</taxon>
        <taxon>Fusobacteriati</taxon>
        <taxon>Fusobacteriota</taxon>
        <taxon>Fusobacteriia</taxon>
        <taxon>Fusobacteriales</taxon>
        <taxon>Leptotrichiaceae</taxon>
        <taxon>Streptobacillus</taxon>
    </lineage>
</organism>
<feature type="transmembrane region" description="Helical" evidence="7">
    <location>
        <begin position="50"/>
        <end position="71"/>
    </location>
</feature>
<dbReference type="GO" id="GO:0005524">
    <property type="term" value="F:ATP binding"/>
    <property type="evidence" value="ECO:0007669"/>
    <property type="project" value="UniProtKB-KW"/>
</dbReference>
<dbReference type="GO" id="GO:0016887">
    <property type="term" value="F:ATP hydrolysis activity"/>
    <property type="evidence" value="ECO:0007669"/>
    <property type="project" value="InterPro"/>
</dbReference>
<dbReference type="Proteomes" id="UP000002072">
    <property type="component" value="Chromosome"/>
</dbReference>
<evidence type="ECO:0000256" key="4">
    <source>
        <dbReference type="ARBA" id="ARBA00022840"/>
    </source>
</evidence>
<feature type="domain" description="ABC transporter" evidence="8">
    <location>
        <begin position="326"/>
        <end position="524"/>
    </location>
</feature>
<dbReference type="InterPro" id="IPR039421">
    <property type="entry name" value="Type_1_exporter"/>
</dbReference>
<dbReference type="GO" id="GO:0140359">
    <property type="term" value="F:ABC-type transporter activity"/>
    <property type="evidence" value="ECO:0007669"/>
    <property type="project" value="InterPro"/>
</dbReference>